<dbReference type="PANTHER" id="PTHR43133:SF46">
    <property type="entry name" value="RNA POLYMERASE SIGMA-70 FACTOR ECF SUBFAMILY"/>
    <property type="match status" value="1"/>
</dbReference>
<keyword evidence="3" id="KW-0731">Sigma factor</keyword>
<organism evidence="7 8">
    <name type="scientific">Compostibacter hankyongensis</name>
    <dbReference type="NCBI Taxonomy" id="1007089"/>
    <lineage>
        <taxon>Bacteria</taxon>
        <taxon>Pseudomonadati</taxon>
        <taxon>Bacteroidota</taxon>
        <taxon>Chitinophagia</taxon>
        <taxon>Chitinophagales</taxon>
        <taxon>Chitinophagaceae</taxon>
        <taxon>Compostibacter</taxon>
    </lineage>
</organism>
<dbReference type="InterPro" id="IPR013324">
    <property type="entry name" value="RNA_pol_sigma_r3/r4-like"/>
</dbReference>
<evidence type="ECO:0000259" key="6">
    <source>
        <dbReference type="Pfam" id="PF08281"/>
    </source>
</evidence>
<dbReference type="InterPro" id="IPR014284">
    <property type="entry name" value="RNA_pol_sigma-70_dom"/>
</dbReference>
<dbReference type="InterPro" id="IPR036388">
    <property type="entry name" value="WH-like_DNA-bd_sf"/>
</dbReference>
<evidence type="ECO:0000256" key="1">
    <source>
        <dbReference type="ARBA" id="ARBA00010641"/>
    </source>
</evidence>
<keyword evidence="8" id="KW-1185">Reference proteome</keyword>
<dbReference type="SUPFAM" id="SSF88946">
    <property type="entry name" value="Sigma2 domain of RNA polymerase sigma factors"/>
    <property type="match status" value="1"/>
</dbReference>
<feature type="domain" description="RNA polymerase sigma factor 70 region 4 type 2" evidence="6">
    <location>
        <begin position="126"/>
        <end position="177"/>
    </location>
</feature>
<evidence type="ECO:0000313" key="8">
    <source>
        <dbReference type="Proteomes" id="UP001501207"/>
    </source>
</evidence>
<dbReference type="Pfam" id="PF04542">
    <property type="entry name" value="Sigma70_r2"/>
    <property type="match status" value="1"/>
</dbReference>
<dbReference type="Proteomes" id="UP001501207">
    <property type="component" value="Unassembled WGS sequence"/>
</dbReference>
<evidence type="ECO:0000256" key="4">
    <source>
        <dbReference type="ARBA" id="ARBA00023163"/>
    </source>
</evidence>
<keyword evidence="2" id="KW-0805">Transcription regulation</keyword>
<dbReference type="EMBL" id="BAABFN010000002">
    <property type="protein sequence ID" value="GAA4305363.1"/>
    <property type="molecule type" value="Genomic_DNA"/>
</dbReference>
<name>A0ABP8FJN8_9BACT</name>
<evidence type="ECO:0000313" key="7">
    <source>
        <dbReference type="EMBL" id="GAA4305363.1"/>
    </source>
</evidence>
<comment type="caution">
    <text evidence="7">The sequence shown here is derived from an EMBL/GenBank/DDBJ whole genome shotgun (WGS) entry which is preliminary data.</text>
</comment>
<dbReference type="SUPFAM" id="SSF88659">
    <property type="entry name" value="Sigma3 and sigma4 domains of RNA polymerase sigma factors"/>
    <property type="match status" value="1"/>
</dbReference>
<reference evidence="8" key="1">
    <citation type="journal article" date="2019" name="Int. J. Syst. Evol. Microbiol.">
        <title>The Global Catalogue of Microorganisms (GCM) 10K type strain sequencing project: providing services to taxonomists for standard genome sequencing and annotation.</title>
        <authorList>
            <consortium name="The Broad Institute Genomics Platform"/>
            <consortium name="The Broad Institute Genome Sequencing Center for Infectious Disease"/>
            <person name="Wu L."/>
            <person name="Ma J."/>
        </authorList>
    </citation>
    <scope>NUCLEOTIDE SEQUENCE [LARGE SCALE GENOMIC DNA]</scope>
    <source>
        <strain evidence="8">JCM 17664</strain>
    </source>
</reference>
<dbReference type="PANTHER" id="PTHR43133">
    <property type="entry name" value="RNA POLYMERASE ECF-TYPE SIGMA FACTO"/>
    <property type="match status" value="1"/>
</dbReference>
<evidence type="ECO:0000256" key="3">
    <source>
        <dbReference type="ARBA" id="ARBA00023082"/>
    </source>
</evidence>
<dbReference type="NCBIfam" id="TIGR02937">
    <property type="entry name" value="sigma70-ECF"/>
    <property type="match status" value="1"/>
</dbReference>
<dbReference type="InterPro" id="IPR013325">
    <property type="entry name" value="RNA_pol_sigma_r2"/>
</dbReference>
<dbReference type="Gene3D" id="1.10.10.10">
    <property type="entry name" value="Winged helix-like DNA-binding domain superfamily/Winged helix DNA-binding domain"/>
    <property type="match status" value="1"/>
</dbReference>
<dbReference type="InterPro" id="IPR007627">
    <property type="entry name" value="RNA_pol_sigma70_r2"/>
</dbReference>
<comment type="similarity">
    <text evidence="1">Belongs to the sigma-70 factor family. ECF subfamily.</text>
</comment>
<dbReference type="Gene3D" id="1.10.1740.10">
    <property type="match status" value="1"/>
</dbReference>
<proteinExistence type="inferred from homology"/>
<dbReference type="Pfam" id="PF08281">
    <property type="entry name" value="Sigma70_r4_2"/>
    <property type="match status" value="1"/>
</dbReference>
<protein>
    <submittedName>
        <fullName evidence="7">RNA polymerase sigma-70 factor</fullName>
    </submittedName>
</protein>
<accession>A0ABP8FJN8</accession>
<dbReference type="InterPro" id="IPR013249">
    <property type="entry name" value="RNA_pol_sigma70_r4_t2"/>
</dbReference>
<evidence type="ECO:0000259" key="5">
    <source>
        <dbReference type="Pfam" id="PF04542"/>
    </source>
</evidence>
<sequence length="196" mass="23320">MHMSPLYPDQDYLLLRQLREGSIQSFNLLYEKYWEPVYDQAFRRLKDRDRAQDITQDIFTRLWIKRNELSIDNLPAYLHVSVRNRVLNLFEKERRYIPFEELLARNMHLYGDRADAEALRHEFLKAYHALVEAMPAGQQSIFRYYYEEGLTTAEIADCLQISRKTVQNQLGRAVATLRANLSHLFFLLIILTFTGQ</sequence>
<keyword evidence="4" id="KW-0804">Transcription</keyword>
<gene>
    <name evidence="7" type="ORF">GCM10023143_10580</name>
</gene>
<dbReference type="InterPro" id="IPR039425">
    <property type="entry name" value="RNA_pol_sigma-70-like"/>
</dbReference>
<evidence type="ECO:0000256" key="2">
    <source>
        <dbReference type="ARBA" id="ARBA00023015"/>
    </source>
</evidence>
<feature type="domain" description="RNA polymerase sigma-70 region 2" evidence="5">
    <location>
        <begin position="29"/>
        <end position="95"/>
    </location>
</feature>